<evidence type="ECO:0000313" key="1">
    <source>
        <dbReference type="EMBL" id="ACE83768.1"/>
    </source>
</evidence>
<dbReference type="EMBL" id="CP000934">
    <property type="protein sequence ID" value="ACE83768.1"/>
    <property type="molecule type" value="Genomic_DNA"/>
</dbReference>
<gene>
    <name evidence="1" type="ordered locus">CJA_3415</name>
</gene>
<sequence length="397" mass="46134">MNNSDIEKVFESCVNFFDACRIDKTFLFKPYIDAEKTTLYSSAFAVMAYHYAGVLNRFSVDDKQNWIDYLCAHQDSATGLFDAPELYEGIEFHHNLEHRQLHLTCHILPALNILGGEPRSRISYVDKFLNTNHFIKWLDDRDLSMAWVEGNNLLFAGQLLIHEIENTGKGVESLELLFSWLEKTIDPNTALWGTDRGCDVHKAMYGAYHQLILFFYKNRSIPYQKKLVDSVLYTQHFDGGYSKWRGGGTCQDVDGIDILVNCYKTLDYKRKEIRSSLRKCLYHIVSDRYVKNSGFMDRKGFSFIHNSMPRTKTPVDQANTFSTWFTMHALIDIASVLKYDSEFVSVKDFKFNNKCSMGWGKDVDISYWHGEPLFDKVKFFFRNLIVACYDMLKSKKA</sequence>
<dbReference type="Proteomes" id="UP000001036">
    <property type="component" value="Chromosome"/>
</dbReference>
<dbReference type="HOGENOM" id="CLU_707612_0_0_6"/>
<dbReference type="eggNOG" id="ENOG50330T6">
    <property type="taxonomic scope" value="Bacteria"/>
</dbReference>
<dbReference type="InterPro" id="IPR008930">
    <property type="entry name" value="Terpenoid_cyclase/PrenylTrfase"/>
</dbReference>
<accession>B3PFA1</accession>
<dbReference type="STRING" id="498211.CJA_3415"/>
<reference evidence="1 2" key="1">
    <citation type="journal article" date="2008" name="J. Bacteriol.">
        <title>Insights into plant cell wall degradation from the genome sequence of the soil bacterium Cellvibrio japonicus.</title>
        <authorList>
            <person name="Deboy R.T."/>
            <person name="Mongodin E.F."/>
            <person name="Fouts D.E."/>
            <person name="Tailford L.E."/>
            <person name="Khouri H."/>
            <person name="Emerson J.B."/>
            <person name="Mohamoud Y."/>
            <person name="Watkins K."/>
            <person name="Henrissat B."/>
            <person name="Gilbert H.J."/>
            <person name="Nelson K.E."/>
        </authorList>
    </citation>
    <scope>NUCLEOTIDE SEQUENCE [LARGE SCALE GENOMIC DNA]</scope>
    <source>
        <strain evidence="1 2">Ueda107</strain>
    </source>
</reference>
<dbReference type="AlphaFoldDB" id="B3PFA1"/>
<dbReference type="SUPFAM" id="SSF48239">
    <property type="entry name" value="Terpenoid cyclases/Protein prenyltransferases"/>
    <property type="match status" value="1"/>
</dbReference>
<name>B3PFA1_CELJU</name>
<dbReference type="OrthoDB" id="250138at2"/>
<evidence type="ECO:0000313" key="2">
    <source>
        <dbReference type="Proteomes" id="UP000001036"/>
    </source>
</evidence>
<organism evidence="1 2">
    <name type="scientific">Cellvibrio japonicus (strain Ueda107)</name>
    <name type="common">Pseudomonas fluorescens subsp. cellulosa</name>
    <dbReference type="NCBI Taxonomy" id="498211"/>
    <lineage>
        <taxon>Bacteria</taxon>
        <taxon>Pseudomonadati</taxon>
        <taxon>Pseudomonadota</taxon>
        <taxon>Gammaproteobacteria</taxon>
        <taxon>Cellvibrionales</taxon>
        <taxon>Cellvibrionaceae</taxon>
        <taxon>Cellvibrio</taxon>
    </lineage>
</organism>
<keyword evidence="2" id="KW-1185">Reference proteome</keyword>
<protein>
    <submittedName>
        <fullName evidence="1">Uncharacterized protein</fullName>
    </submittedName>
</protein>
<proteinExistence type="predicted"/>
<dbReference type="RefSeq" id="WP_012488991.1">
    <property type="nucleotide sequence ID" value="NC_010995.1"/>
</dbReference>
<dbReference type="KEGG" id="cja:CJA_3415"/>